<evidence type="ECO:0000256" key="4">
    <source>
        <dbReference type="SAM" id="SignalP"/>
    </source>
</evidence>
<evidence type="ECO:0008006" key="7">
    <source>
        <dbReference type="Google" id="ProtNLM"/>
    </source>
</evidence>
<keyword evidence="3" id="KW-0326">Glycosidase</keyword>
<evidence type="ECO:0000313" key="6">
    <source>
        <dbReference type="Proteomes" id="UP001500618"/>
    </source>
</evidence>
<dbReference type="EMBL" id="BAAANY010000038">
    <property type="protein sequence ID" value="GAA1713409.1"/>
    <property type="molecule type" value="Genomic_DNA"/>
</dbReference>
<dbReference type="Proteomes" id="UP001500618">
    <property type="component" value="Unassembled WGS sequence"/>
</dbReference>
<protein>
    <recommendedName>
        <fullName evidence="7">Lysozyme</fullName>
    </recommendedName>
</protein>
<dbReference type="SUPFAM" id="SSF51445">
    <property type="entry name" value="(Trans)glycosidases"/>
    <property type="match status" value="1"/>
</dbReference>
<proteinExistence type="inferred from homology"/>
<evidence type="ECO:0000256" key="1">
    <source>
        <dbReference type="ARBA" id="ARBA00010646"/>
    </source>
</evidence>
<sequence>MSTAVAPAYRRGKTVLRWLVVAAAGLIMAIPAQPAAAALGGPPGLDVSNNNPPVNWSSVKASGQQFAYVKATENLNFIDGTFGANYVGAYNAGVPRGAYHFAIPDASTGTAQADYFLAHGGRWSRDGLTLPGAVDLESRSGHATCYGKSQAQMVQWIRDFTTEYKAVTTRDAVIYTSKGWWDPCTGGSNAFAATNPLWAASWGGSSPTMPSGFGVYTFWQWTSTGSVPGTSGNTDLDVFNGDSAGLGRMINGG</sequence>
<gene>
    <name evidence="5" type="ORF">GCM10009765_73150</name>
</gene>
<accession>A0ABN2IWX2</accession>
<dbReference type="PANTHER" id="PTHR34135:SF2">
    <property type="entry name" value="LYSOZYME"/>
    <property type="match status" value="1"/>
</dbReference>
<keyword evidence="2" id="KW-0378">Hydrolase</keyword>
<organism evidence="5 6">
    <name type="scientific">Fodinicola feengrottensis</name>
    <dbReference type="NCBI Taxonomy" id="435914"/>
    <lineage>
        <taxon>Bacteria</taxon>
        <taxon>Bacillati</taxon>
        <taxon>Actinomycetota</taxon>
        <taxon>Actinomycetes</taxon>
        <taxon>Mycobacteriales</taxon>
        <taxon>Fodinicola</taxon>
    </lineage>
</organism>
<reference evidence="5 6" key="1">
    <citation type="journal article" date="2019" name="Int. J. Syst. Evol. Microbiol.">
        <title>The Global Catalogue of Microorganisms (GCM) 10K type strain sequencing project: providing services to taxonomists for standard genome sequencing and annotation.</title>
        <authorList>
            <consortium name="The Broad Institute Genomics Platform"/>
            <consortium name="The Broad Institute Genome Sequencing Center for Infectious Disease"/>
            <person name="Wu L."/>
            <person name="Ma J."/>
        </authorList>
    </citation>
    <scope>NUCLEOTIDE SEQUENCE [LARGE SCALE GENOMIC DNA]</scope>
    <source>
        <strain evidence="5 6">JCM 14718</strain>
    </source>
</reference>
<dbReference type="Pfam" id="PF01183">
    <property type="entry name" value="Glyco_hydro_25"/>
    <property type="match status" value="1"/>
</dbReference>
<name>A0ABN2IWX2_9ACTN</name>
<evidence type="ECO:0000256" key="3">
    <source>
        <dbReference type="ARBA" id="ARBA00023295"/>
    </source>
</evidence>
<dbReference type="PANTHER" id="PTHR34135">
    <property type="entry name" value="LYSOZYME"/>
    <property type="match status" value="1"/>
</dbReference>
<evidence type="ECO:0000256" key="2">
    <source>
        <dbReference type="ARBA" id="ARBA00022801"/>
    </source>
</evidence>
<keyword evidence="6" id="KW-1185">Reference proteome</keyword>
<feature type="signal peptide" evidence="4">
    <location>
        <begin position="1"/>
        <end position="37"/>
    </location>
</feature>
<dbReference type="InterPro" id="IPR017853">
    <property type="entry name" value="GH"/>
</dbReference>
<dbReference type="InterPro" id="IPR018077">
    <property type="entry name" value="Glyco_hydro_fam25_subgr"/>
</dbReference>
<dbReference type="PROSITE" id="PS51904">
    <property type="entry name" value="GLYCOSYL_HYDROL_F25_2"/>
    <property type="match status" value="1"/>
</dbReference>
<keyword evidence="4" id="KW-0732">Signal</keyword>
<dbReference type="Gene3D" id="3.20.20.80">
    <property type="entry name" value="Glycosidases"/>
    <property type="match status" value="1"/>
</dbReference>
<comment type="caution">
    <text evidence="5">The sequence shown here is derived from an EMBL/GenBank/DDBJ whole genome shotgun (WGS) entry which is preliminary data.</text>
</comment>
<comment type="similarity">
    <text evidence="1">Belongs to the glycosyl hydrolase 25 family.</text>
</comment>
<feature type="chain" id="PRO_5047201218" description="Lysozyme" evidence="4">
    <location>
        <begin position="38"/>
        <end position="253"/>
    </location>
</feature>
<dbReference type="InterPro" id="IPR002053">
    <property type="entry name" value="Glyco_hydro_25"/>
</dbReference>
<evidence type="ECO:0000313" key="5">
    <source>
        <dbReference type="EMBL" id="GAA1713409.1"/>
    </source>
</evidence>
<dbReference type="SMART" id="SM00641">
    <property type="entry name" value="Glyco_25"/>
    <property type="match status" value="1"/>
</dbReference>
<dbReference type="RefSeq" id="WP_344314694.1">
    <property type="nucleotide sequence ID" value="NZ_BAAANY010000038.1"/>
</dbReference>